<dbReference type="EMBL" id="GDJX01014846">
    <property type="protein sequence ID" value="JAT53090.1"/>
    <property type="molecule type" value="Transcribed_RNA"/>
</dbReference>
<dbReference type="Gene3D" id="3.40.50.1820">
    <property type="entry name" value="alpha/beta hydrolase"/>
    <property type="match status" value="1"/>
</dbReference>
<dbReference type="PANTHER" id="PTHR23024:SF113">
    <property type="entry name" value="CARBOXYLESTERASE 8-RELATED"/>
    <property type="match status" value="1"/>
</dbReference>
<dbReference type="PANTHER" id="PTHR23024">
    <property type="entry name" value="ARYLACETAMIDE DEACETYLASE"/>
    <property type="match status" value="1"/>
</dbReference>
<reference evidence="2" key="1">
    <citation type="submission" date="2015-07" db="EMBL/GenBank/DDBJ databases">
        <title>Transcriptome Assembly of Anthurium amnicola.</title>
        <authorList>
            <person name="Suzuki J."/>
        </authorList>
    </citation>
    <scope>NUCLEOTIDE SEQUENCE</scope>
</reference>
<evidence type="ECO:0000313" key="2">
    <source>
        <dbReference type="EMBL" id="JAT53090.1"/>
    </source>
</evidence>
<dbReference type="InterPro" id="IPR029058">
    <property type="entry name" value="AB_hydrolase_fold"/>
</dbReference>
<sequence length="207" mass="22455">LPAAYDDSILALRWLGGQAAAAATRGGEEEEELLRGVDYSRCFLMGSSSGGNIVYHAGRRAAAGEEAEGIRPPLRVAGHVYHQPYFGGVGRTASEMAMEDDLILPLRVTDLMWGLALPEGADRDHEFSNPAKGPPPAALPRSLVRGNVGDLLIDRQREFAALLRAAGVEVVERLDDDGHHAVELFDPGKAQRLFDDVRAFIYDDPPR</sequence>
<accession>A0A1D1YEP6</accession>
<proteinExistence type="predicted"/>
<feature type="non-terminal residue" evidence="2">
    <location>
        <position position="1"/>
    </location>
</feature>
<organism evidence="2">
    <name type="scientific">Anthurium amnicola</name>
    <dbReference type="NCBI Taxonomy" id="1678845"/>
    <lineage>
        <taxon>Eukaryota</taxon>
        <taxon>Viridiplantae</taxon>
        <taxon>Streptophyta</taxon>
        <taxon>Embryophyta</taxon>
        <taxon>Tracheophyta</taxon>
        <taxon>Spermatophyta</taxon>
        <taxon>Magnoliopsida</taxon>
        <taxon>Liliopsida</taxon>
        <taxon>Araceae</taxon>
        <taxon>Pothoideae</taxon>
        <taxon>Potheae</taxon>
        <taxon>Anthurium</taxon>
    </lineage>
</organism>
<dbReference type="Pfam" id="PF07859">
    <property type="entry name" value="Abhydrolase_3"/>
    <property type="match status" value="1"/>
</dbReference>
<dbReference type="InterPro" id="IPR013094">
    <property type="entry name" value="AB_hydrolase_3"/>
</dbReference>
<dbReference type="SUPFAM" id="SSF53474">
    <property type="entry name" value="alpha/beta-Hydrolases"/>
    <property type="match status" value="1"/>
</dbReference>
<dbReference type="AlphaFoldDB" id="A0A1D1YEP6"/>
<name>A0A1D1YEP6_9ARAE</name>
<dbReference type="GO" id="GO:0016787">
    <property type="term" value="F:hydrolase activity"/>
    <property type="evidence" value="ECO:0007669"/>
    <property type="project" value="InterPro"/>
</dbReference>
<dbReference type="InterPro" id="IPR050466">
    <property type="entry name" value="Carboxylest/Gibb_receptor"/>
</dbReference>
<gene>
    <name evidence="2" type="primary">CXE8_0</name>
    <name evidence="2" type="ORF">g.79944</name>
</gene>
<protein>
    <submittedName>
        <fullName evidence="2">Putative carboxylesterase 8</fullName>
    </submittedName>
</protein>
<evidence type="ECO:0000259" key="1">
    <source>
        <dbReference type="Pfam" id="PF07859"/>
    </source>
</evidence>
<feature type="domain" description="Alpha/beta hydrolase fold-3" evidence="1">
    <location>
        <begin position="1"/>
        <end position="181"/>
    </location>
</feature>